<dbReference type="EC" id="3.2.1.28" evidence="3"/>
<evidence type="ECO:0000313" key="6">
    <source>
        <dbReference type="Proteomes" id="UP000294933"/>
    </source>
</evidence>
<dbReference type="InterPro" id="IPR011120">
    <property type="entry name" value="Trehalase_Ca-bd"/>
</dbReference>
<dbReference type="AlphaFoldDB" id="A0A4Y7QER6"/>
<proteinExistence type="inferred from homology"/>
<reference evidence="5 6" key="1">
    <citation type="submission" date="2018-06" db="EMBL/GenBank/DDBJ databases">
        <title>A transcriptomic atlas of mushroom development highlights an independent origin of complex multicellularity.</title>
        <authorList>
            <consortium name="DOE Joint Genome Institute"/>
            <person name="Krizsan K."/>
            <person name="Almasi E."/>
            <person name="Merenyi Z."/>
            <person name="Sahu N."/>
            <person name="Viragh M."/>
            <person name="Koszo T."/>
            <person name="Mondo S."/>
            <person name="Kiss B."/>
            <person name="Balint B."/>
            <person name="Kues U."/>
            <person name="Barry K."/>
            <person name="Hegedus J.C."/>
            <person name="Henrissat B."/>
            <person name="Johnson J."/>
            <person name="Lipzen A."/>
            <person name="Ohm R."/>
            <person name="Nagy I."/>
            <person name="Pangilinan J."/>
            <person name="Yan J."/>
            <person name="Xiong Y."/>
            <person name="Grigoriev I.V."/>
            <person name="Hibbett D.S."/>
            <person name="Nagy L.G."/>
        </authorList>
    </citation>
    <scope>NUCLEOTIDE SEQUENCE [LARGE SCALE GENOMIC DNA]</scope>
    <source>
        <strain evidence="5 6">SZMC22713</strain>
    </source>
</reference>
<evidence type="ECO:0000313" key="5">
    <source>
        <dbReference type="EMBL" id="TDL25761.1"/>
    </source>
</evidence>
<dbReference type="PANTHER" id="PTHR23403">
    <property type="entry name" value="TREHALASE"/>
    <property type="match status" value="1"/>
</dbReference>
<feature type="domain" description="Neutral trehalase Ca2+ binding" evidence="4">
    <location>
        <begin position="92"/>
        <end position="120"/>
    </location>
</feature>
<evidence type="ECO:0000256" key="1">
    <source>
        <dbReference type="ARBA" id="ARBA00001576"/>
    </source>
</evidence>
<evidence type="ECO:0000256" key="3">
    <source>
        <dbReference type="RuleBase" id="RU361180"/>
    </source>
</evidence>
<keyword evidence="6" id="KW-1185">Reference proteome</keyword>
<dbReference type="VEuPathDB" id="FungiDB:BD410DRAFT_819829"/>
<dbReference type="PANTHER" id="PTHR23403:SF6">
    <property type="entry name" value="CYTOSOLIC NEUTRAL TREHALASE-RELATED"/>
    <property type="match status" value="1"/>
</dbReference>
<name>A0A4Y7QER6_9AGAM</name>
<accession>A0A4Y7QER6</accession>
<dbReference type="InterPro" id="IPR012341">
    <property type="entry name" value="6hp_glycosidase-like_sf"/>
</dbReference>
<protein>
    <recommendedName>
        <fullName evidence="3">Trehalase</fullName>
        <ecNumber evidence="3">3.2.1.28</ecNumber>
    </recommendedName>
    <alternativeName>
        <fullName evidence="3">Alpha-trehalose glucohydrolase</fullName>
    </alternativeName>
</protein>
<dbReference type="Gene3D" id="1.50.10.10">
    <property type="match status" value="1"/>
</dbReference>
<comment type="similarity">
    <text evidence="2 3">Belongs to the glycosyl hydrolase 37 family.</text>
</comment>
<dbReference type="GO" id="GO:0005737">
    <property type="term" value="C:cytoplasm"/>
    <property type="evidence" value="ECO:0007669"/>
    <property type="project" value="InterPro"/>
</dbReference>
<dbReference type="InterPro" id="IPR001661">
    <property type="entry name" value="Glyco_hydro_37"/>
</dbReference>
<comment type="catalytic activity">
    <reaction evidence="1 3">
        <text>alpha,alpha-trehalose + H2O = alpha-D-glucose + beta-D-glucose</text>
        <dbReference type="Rhea" id="RHEA:32675"/>
        <dbReference type="ChEBI" id="CHEBI:15377"/>
        <dbReference type="ChEBI" id="CHEBI:15903"/>
        <dbReference type="ChEBI" id="CHEBI:16551"/>
        <dbReference type="ChEBI" id="CHEBI:17925"/>
        <dbReference type="EC" id="3.2.1.28"/>
    </reaction>
</comment>
<evidence type="ECO:0000259" key="4">
    <source>
        <dbReference type="Pfam" id="PF07492"/>
    </source>
</evidence>
<dbReference type="GO" id="GO:0005993">
    <property type="term" value="P:trehalose catabolic process"/>
    <property type="evidence" value="ECO:0007669"/>
    <property type="project" value="InterPro"/>
</dbReference>
<dbReference type="SUPFAM" id="SSF48208">
    <property type="entry name" value="Six-hairpin glycosidases"/>
    <property type="match status" value="1"/>
</dbReference>
<gene>
    <name evidence="5" type="ORF">BD410DRAFT_819829</name>
</gene>
<dbReference type="GO" id="GO:0004555">
    <property type="term" value="F:alpha,alpha-trehalase activity"/>
    <property type="evidence" value="ECO:0007669"/>
    <property type="project" value="UniProtKB-EC"/>
</dbReference>
<evidence type="ECO:0000256" key="2">
    <source>
        <dbReference type="ARBA" id="ARBA00005615"/>
    </source>
</evidence>
<dbReference type="Proteomes" id="UP000294933">
    <property type="component" value="Unassembled WGS sequence"/>
</dbReference>
<dbReference type="OrthoDB" id="3542292at2759"/>
<keyword evidence="3 5" id="KW-0378">Hydrolase</keyword>
<dbReference type="PRINTS" id="PR00744">
    <property type="entry name" value="GLHYDRLASE37"/>
</dbReference>
<dbReference type="Pfam" id="PF01204">
    <property type="entry name" value="Trehalase"/>
    <property type="match status" value="1"/>
</dbReference>
<keyword evidence="3" id="KW-0326">Glycosidase</keyword>
<organism evidence="5 6">
    <name type="scientific">Rickenella mellea</name>
    <dbReference type="NCBI Taxonomy" id="50990"/>
    <lineage>
        <taxon>Eukaryota</taxon>
        <taxon>Fungi</taxon>
        <taxon>Dikarya</taxon>
        <taxon>Basidiomycota</taxon>
        <taxon>Agaricomycotina</taxon>
        <taxon>Agaricomycetes</taxon>
        <taxon>Hymenochaetales</taxon>
        <taxon>Rickenellaceae</taxon>
        <taxon>Rickenella</taxon>
    </lineage>
</organism>
<dbReference type="EMBL" id="ML170163">
    <property type="protein sequence ID" value="TDL25761.1"/>
    <property type="molecule type" value="Genomic_DNA"/>
</dbReference>
<dbReference type="STRING" id="50990.A0A4Y7QER6"/>
<sequence length="798" mass="91033">MAPAVNHPPTVKFVEDSERRQIHSEASAYYGEVDYFSYSRTYSSSQVTGYNPGPTRKPLYDDNPLHVARHYSHDVKPSNPRRFLIDVEETVRAVLEQEDTHGNFQISVTDAGPKVMSFGTAASNGFKTFPIRGTYMLSNLLQELALARDHGRKRIVLDEARLNENPVDRLSRMIKFSFWRSLTRRIDGDGLEIICADPKNRTGTSNPRIYVPHGEPKMAEYYRQVAREKPHLNLEVEVLPPKPDDPMFVKSLNDKPGILALAMEEVDDGKGGKTLKGIPFVVPGARFNELYLWDSYFISLGLLVDGQVQMAKGIVDHFIFEIKHYGKILNGSRTYYLCRTQPPFLTDMALQIYNQLDRSNEEENREWLKGAIQAAVKDYHTVWLAEPRMDPKTGLSRFRPGGLGIPPETEATHFTHVIEPFAKKHGLSVHEFSEQYNSGALKEPQLDEYFLHDRAVRESGHDTSYRLEKRCANLGTVDLQALLYKYEIDIGTAIREIFDDELLLEEDFPLQPFPPSVENYKASHRGSSMARAQTSIEWFERAEFRRKAIDKYLWNAGKNIYFDYDTVEGKQIPYESVTALWMLWAGCASEEQAYRLVTGSLHKFEVLGGLVCGTEESRGVISLDRPSRQWDYPYAWCEWFNNLPSCSFIHAIFRPPHQIMAWVGLERYNYVEDAQRLAYRFLYMMTTAFVDFNGVVPEKFDAVKLSHLVDAEYGNQGIDFKLIPREGFGWMNAAYQVGLGFLTSHMRRAVAACTSPDVFFGTGDGADPTGGQIARVIEKADSLGYFIEDMETFRPLSN</sequence>
<dbReference type="Pfam" id="PF07492">
    <property type="entry name" value="Trehalase_Ca-bi"/>
    <property type="match status" value="1"/>
</dbReference>
<dbReference type="GO" id="GO:0005509">
    <property type="term" value="F:calcium ion binding"/>
    <property type="evidence" value="ECO:0007669"/>
    <property type="project" value="InterPro"/>
</dbReference>
<dbReference type="InterPro" id="IPR008928">
    <property type="entry name" value="6-hairpin_glycosidase_sf"/>
</dbReference>